<comment type="catalytic activity">
    <reaction evidence="26">
        <text>L-phenylalanine + (9Z)-octadecenoate = N-(9Z-octadecenoyl)-L-phenylalanine + H2O</text>
        <dbReference type="Rhea" id="RHEA:51300"/>
        <dbReference type="ChEBI" id="CHEBI:15377"/>
        <dbReference type="ChEBI" id="CHEBI:30823"/>
        <dbReference type="ChEBI" id="CHEBI:58095"/>
        <dbReference type="ChEBI" id="CHEBI:134020"/>
    </reaction>
    <physiologicalReaction direction="left-to-right" evidence="26">
        <dbReference type="Rhea" id="RHEA:51301"/>
    </physiologicalReaction>
    <physiologicalReaction direction="right-to-left" evidence="26">
        <dbReference type="Rhea" id="RHEA:51302"/>
    </physiologicalReaction>
</comment>
<dbReference type="GO" id="GO:0006508">
    <property type="term" value="P:proteolysis"/>
    <property type="evidence" value="ECO:0007669"/>
    <property type="project" value="UniProtKB-KW"/>
</dbReference>
<feature type="binding site" evidence="32">
    <location>
        <position position="144"/>
    </location>
    <ligand>
        <name>Zn(2+)</name>
        <dbReference type="ChEBI" id="CHEBI:29105"/>
        <label>2</label>
    </ligand>
</feature>
<evidence type="ECO:0000256" key="14">
    <source>
        <dbReference type="ARBA" id="ARBA00047866"/>
    </source>
</evidence>
<evidence type="ECO:0000256" key="21">
    <source>
        <dbReference type="ARBA" id="ARBA00048597"/>
    </source>
</evidence>
<reference evidence="35" key="3">
    <citation type="submission" date="2025-09" db="UniProtKB">
        <authorList>
            <consortium name="Ensembl"/>
        </authorList>
    </citation>
    <scope>IDENTIFICATION</scope>
</reference>
<dbReference type="AlphaFoldDB" id="A0A4X2KWH6"/>
<evidence type="ECO:0000256" key="23">
    <source>
        <dbReference type="ARBA" id="ARBA00048822"/>
    </source>
</evidence>
<evidence type="ECO:0000256" key="2">
    <source>
        <dbReference type="ARBA" id="ARBA00006247"/>
    </source>
</evidence>
<dbReference type="Pfam" id="PF01546">
    <property type="entry name" value="Peptidase_M20"/>
    <property type="match status" value="1"/>
</dbReference>
<evidence type="ECO:0000313" key="36">
    <source>
        <dbReference type="Proteomes" id="UP000314987"/>
    </source>
</evidence>
<dbReference type="InterPro" id="IPR002933">
    <property type="entry name" value="Peptidase_M20"/>
</dbReference>
<comment type="catalytic activity">
    <reaction evidence="28">
        <text>N-(9Z-octadecenoyl)-L-lysine + H2O = L-lysine + (9Z)-octadecenoate</text>
        <dbReference type="Rhea" id="RHEA:64192"/>
        <dbReference type="ChEBI" id="CHEBI:15377"/>
        <dbReference type="ChEBI" id="CHEBI:30823"/>
        <dbReference type="ChEBI" id="CHEBI:32551"/>
        <dbReference type="ChEBI" id="CHEBI:149731"/>
    </reaction>
    <physiologicalReaction direction="left-to-right" evidence="28">
        <dbReference type="Rhea" id="RHEA:64193"/>
    </physiologicalReaction>
</comment>
<comment type="catalytic activity">
    <reaction evidence="18">
        <text>N-(9Z-octadecenoyl)-L-asparagine + H2O = L-asparagine + (9Z)-octadecenoate</text>
        <dbReference type="Rhea" id="RHEA:64136"/>
        <dbReference type="ChEBI" id="CHEBI:15377"/>
        <dbReference type="ChEBI" id="CHEBI:30823"/>
        <dbReference type="ChEBI" id="CHEBI:58048"/>
        <dbReference type="ChEBI" id="CHEBI:149730"/>
    </reaction>
    <physiologicalReaction direction="left-to-right" evidence="18">
        <dbReference type="Rhea" id="RHEA:64137"/>
    </physiologicalReaction>
</comment>
<evidence type="ECO:0000256" key="27">
    <source>
        <dbReference type="ARBA" id="ARBA00049100"/>
    </source>
</evidence>
<comment type="catalytic activity">
    <reaction evidence="16">
        <text>N-hexadecanoyl-L-phenylalanine + H2O = hexadecanoate + L-phenylalanine</text>
        <dbReference type="Rhea" id="RHEA:64124"/>
        <dbReference type="ChEBI" id="CHEBI:7896"/>
        <dbReference type="ChEBI" id="CHEBI:15377"/>
        <dbReference type="ChEBI" id="CHEBI:58095"/>
        <dbReference type="ChEBI" id="CHEBI:149699"/>
    </reaction>
    <physiologicalReaction direction="left-to-right" evidence="16">
        <dbReference type="Rhea" id="RHEA:64125"/>
    </physiologicalReaction>
</comment>
<comment type="catalytic activity">
    <reaction evidence="27">
        <text>N-(5Z,8Z,11Z,14Z-eicosatetraenoyl)-L-serine + H2O = (5Z,8Z,11Z,14Z)-eicosatetraenoate + L-serine</text>
        <dbReference type="Rhea" id="RHEA:64116"/>
        <dbReference type="ChEBI" id="CHEBI:15377"/>
        <dbReference type="ChEBI" id="CHEBI:32395"/>
        <dbReference type="ChEBI" id="CHEBI:33384"/>
        <dbReference type="ChEBI" id="CHEBI:149697"/>
    </reaction>
    <physiologicalReaction direction="left-to-right" evidence="27">
        <dbReference type="Rhea" id="RHEA:64117"/>
    </physiologicalReaction>
    <physiologicalReaction direction="right-to-left" evidence="27">
        <dbReference type="Rhea" id="RHEA:64118"/>
    </physiologicalReaction>
</comment>
<feature type="binding site" evidence="32">
    <location>
        <position position="176"/>
    </location>
    <ligand>
        <name>Zn(2+)</name>
        <dbReference type="ChEBI" id="CHEBI:29105"/>
        <label>2</label>
    </ligand>
</feature>
<gene>
    <name evidence="35" type="primary">PM20D1</name>
</gene>
<dbReference type="CTD" id="148811"/>
<evidence type="ECO:0000259" key="34">
    <source>
        <dbReference type="Pfam" id="PF07687"/>
    </source>
</evidence>
<evidence type="ECO:0000256" key="22">
    <source>
        <dbReference type="ARBA" id="ARBA00048729"/>
    </source>
</evidence>
<evidence type="ECO:0000256" key="17">
    <source>
        <dbReference type="ARBA" id="ARBA00048145"/>
    </source>
</evidence>
<dbReference type="GO" id="GO:0043604">
    <property type="term" value="P:amide biosynthetic process"/>
    <property type="evidence" value="ECO:0007669"/>
    <property type="project" value="Ensembl"/>
</dbReference>
<keyword evidence="36" id="KW-1185">Reference proteome</keyword>
<comment type="function">
    <text evidence="10">Secreted enzyme that regulates the endogenous N-fatty acyl amino acid (NAAs) tissue and circulating levels by functioning as a bidirectional NAA synthase/hydrolase. It condenses free fatty acids and free amino acids to generate NAAs and bidirectionally catalyzes the reverse hydrolysis reaction. Some of these NAAs stimulate oxidative metabolism via mitochondrial uncoupling, increasing energy expenditure in a UPC1-independent manner. Thereby, this secreted protein may indirectly regulate whole body energy expenditure. PM20D1 circulates in tight association with both low- and high-density (LDL and HDL,respectively) lipoprotein particles.</text>
</comment>
<evidence type="ECO:0000256" key="25">
    <source>
        <dbReference type="ARBA" id="ARBA00048840"/>
    </source>
</evidence>
<evidence type="ECO:0000256" key="5">
    <source>
        <dbReference type="ARBA" id="ARBA00022723"/>
    </source>
</evidence>
<dbReference type="InterPro" id="IPR011650">
    <property type="entry name" value="Peptidase_M20_dimer"/>
</dbReference>
<feature type="binding site" evidence="32">
    <location>
        <position position="176"/>
    </location>
    <ligand>
        <name>Zn(2+)</name>
        <dbReference type="ChEBI" id="CHEBI:29105"/>
        <label>1</label>
    </ligand>
</feature>
<dbReference type="GO" id="GO:0006520">
    <property type="term" value="P:amino acid metabolic process"/>
    <property type="evidence" value="ECO:0007669"/>
    <property type="project" value="Ensembl"/>
</dbReference>
<evidence type="ECO:0000256" key="3">
    <source>
        <dbReference type="ARBA" id="ARBA00011913"/>
    </source>
</evidence>
<dbReference type="GeneTree" id="ENSGT00940000156659"/>
<feature type="binding site" evidence="32">
    <location>
        <position position="237"/>
    </location>
    <ligand>
        <name>Zn(2+)</name>
        <dbReference type="ChEBI" id="CHEBI:29105"/>
        <label>2</label>
    </ligand>
</feature>
<evidence type="ECO:0000313" key="35">
    <source>
        <dbReference type="Ensembl" id="ENSVURP00010016624.1"/>
    </source>
</evidence>
<sequence>MDHRGAAVKEGLSVGVRALAMGVMGTVLALVAVLLLRAATFPGPEELQRWGRPGASRIPAQFSEAELTAMKEALKEAIRIPTVAFSSENINTTALTEFGEHLRKVFPSMFSTSFIQHEIVEEYSHLFTIRGSNPKLEPYMLLSHMDVVPASDDDWEVPPFSGLERDGFIYGRGTLDNKNSAMAILQAMELLLRRNYVPQRSFYISLGHDEEVSGKHGAQKVAALLKSRGVRLSFIIDEGGYIMNDFLAGIKKPFAVISVSEKGSMNLKLQVDSTPGHSSIPLKETSIGILAAAISRLEQTPMPNMFGYGTEKSMIEQLAGQFGFPLNIVFSNLWIFGPIVSRILEKSRVSNAMMRTTVALTMFNAGIKVNVIPPTAQATVNIRIHPSQTVPEVLDIIQNIVADDRVQYHVLNAFNPLPLSPYDQEAFGYQLLRRTIRDVFPEVSVVVPGVCVGNTDVRHYANISTGLYRFNPVSLSPESFKSVHGLNERISIQAYETQVMFLFELIQNADIEKVPEPHSAVHEL</sequence>
<dbReference type="PIRSF" id="PIRSF037217">
    <property type="entry name" value="Carboxypeptidase_S"/>
    <property type="match status" value="1"/>
</dbReference>
<comment type="catalytic activity">
    <reaction evidence="12">
        <text>N-(4Z,7Z,10Z,13Z,16Z,19Z-docosahexaenoyl)-L-phenylalanine + H2O = (4Z,7Z,10Z,13Z,16Z,19Z)-docosahexaenoate + L-phenylalanine</text>
        <dbReference type="Rhea" id="RHEA:64132"/>
        <dbReference type="ChEBI" id="CHEBI:15377"/>
        <dbReference type="ChEBI" id="CHEBI:58095"/>
        <dbReference type="ChEBI" id="CHEBI:77016"/>
        <dbReference type="ChEBI" id="CHEBI:149701"/>
    </reaction>
    <physiologicalReaction direction="left-to-right" evidence="12">
        <dbReference type="Rhea" id="RHEA:64133"/>
    </physiologicalReaction>
</comment>
<feature type="active site" evidence="31">
    <location>
        <position position="146"/>
    </location>
</feature>
<reference evidence="35" key="2">
    <citation type="submission" date="2025-08" db="UniProtKB">
        <authorList>
            <consortium name="Ensembl"/>
        </authorList>
    </citation>
    <scope>IDENTIFICATION</scope>
</reference>
<dbReference type="OrthoDB" id="3064516at2759"/>
<dbReference type="EC" id="3.5.1.14" evidence="3"/>
<comment type="pathway">
    <text evidence="8">Amino-acid metabolism.</text>
</comment>
<feature type="active site" description="Proton acceptor" evidence="31">
    <location>
        <position position="210"/>
    </location>
</feature>
<comment type="catalytic activity">
    <reaction evidence="23">
        <text>N-(9Z-octadecenoyl)-L-tryptophan + H2O = L-tryptophan + (9Z)-octadecenoate</text>
        <dbReference type="Rhea" id="RHEA:64176"/>
        <dbReference type="ChEBI" id="CHEBI:15377"/>
        <dbReference type="ChEBI" id="CHEBI:30823"/>
        <dbReference type="ChEBI" id="CHEBI:57912"/>
        <dbReference type="ChEBI" id="CHEBI:149733"/>
    </reaction>
    <physiologicalReaction direction="left-to-right" evidence="23">
        <dbReference type="Rhea" id="RHEA:64177"/>
    </physiologicalReaction>
</comment>
<dbReference type="GO" id="GO:1990845">
    <property type="term" value="P:adaptive thermogenesis"/>
    <property type="evidence" value="ECO:0007669"/>
    <property type="project" value="Ensembl"/>
</dbReference>
<evidence type="ECO:0000256" key="18">
    <source>
        <dbReference type="ARBA" id="ARBA00048380"/>
    </source>
</evidence>
<dbReference type="Ensembl" id="ENSVURT00010018894.1">
    <property type="protein sequence ID" value="ENSVURP00010016624.1"/>
    <property type="gene ID" value="ENSVURG00010012723.1"/>
</dbReference>
<dbReference type="FunFam" id="3.40.630.10:FF:000027">
    <property type="entry name" value="N-fatty-acyl-amino acid synthase/hydrolase PM20D1"/>
    <property type="match status" value="1"/>
</dbReference>
<comment type="catalytic activity">
    <reaction evidence="22">
        <text>N-(9Z-octadecenoyl)-L-glutamine + H2O = L-glutamine + (9Z)-octadecenoate</text>
        <dbReference type="Rhea" id="RHEA:51356"/>
        <dbReference type="ChEBI" id="CHEBI:15377"/>
        <dbReference type="ChEBI" id="CHEBI:30823"/>
        <dbReference type="ChEBI" id="CHEBI:58359"/>
        <dbReference type="ChEBI" id="CHEBI:134033"/>
    </reaction>
    <physiologicalReaction direction="left-to-right" evidence="22">
        <dbReference type="Rhea" id="RHEA:51357"/>
    </physiologicalReaction>
</comment>
<comment type="catalytic activity">
    <reaction evidence="14">
        <text>N-(9Z-octadecenoyl)-L-tyrosine + H2O = L-tyrosine + (9Z)-octadecenoate</text>
        <dbReference type="Rhea" id="RHEA:64184"/>
        <dbReference type="ChEBI" id="CHEBI:15377"/>
        <dbReference type="ChEBI" id="CHEBI:30823"/>
        <dbReference type="ChEBI" id="CHEBI:58315"/>
        <dbReference type="ChEBI" id="CHEBI:149734"/>
    </reaction>
    <physiologicalReaction direction="left-to-right" evidence="14">
        <dbReference type="Rhea" id="RHEA:64185"/>
    </physiologicalReaction>
</comment>
<dbReference type="Proteomes" id="UP000314987">
    <property type="component" value="Unassembled WGS sequence"/>
</dbReference>
<dbReference type="RefSeq" id="XP_027727133.1">
    <property type="nucleotide sequence ID" value="XM_027871332.1"/>
</dbReference>
<comment type="catalytic activity">
    <reaction evidence="21">
        <text>N-(9Z-octadecenoyl)-L-serine + H2O = L-serine + (9Z)-octadecenoate</text>
        <dbReference type="Rhea" id="RHEA:51352"/>
        <dbReference type="ChEBI" id="CHEBI:15377"/>
        <dbReference type="ChEBI" id="CHEBI:30823"/>
        <dbReference type="ChEBI" id="CHEBI:33384"/>
        <dbReference type="ChEBI" id="CHEBI:134031"/>
    </reaction>
    <physiologicalReaction direction="left-to-right" evidence="21">
        <dbReference type="Rhea" id="RHEA:51353"/>
    </physiologicalReaction>
</comment>
<comment type="catalytic activity">
    <reaction evidence="13">
        <text>N-octadecanoyl-L-phenylalanine + H2O = octadecanoate + L-phenylalanine</text>
        <dbReference type="Rhea" id="RHEA:64128"/>
        <dbReference type="ChEBI" id="CHEBI:15377"/>
        <dbReference type="ChEBI" id="CHEBI:25629"/>
        <dbReference type="ChEBI" id="CHEBI:58095"/>
        <dbReference type="ChEBI" id="CHEBI:149700"/>
    </reaction>
    <physiologicalReaction direction="left-to-right" evidence="13">
        <dbReference type="Rhea" id="RHEA:64129"/>
    </physiologicalReaction>
</comment>
<dbReference type="GO" id="GO:0005615">
    <property type="term" value="C:extracellular space"/>
    <property type="evidence" value="ECO:0007669"/>
    <property type="project" value="Ensembl"/>
</dbReference>
<dbReference type="Gene3D" id="1.10.150.900">
    <property type="match status" value="1"/>
</dbReference>
<evidence type="ECO:0000256" key="4">
    <source>
        <dbReference type="ARBA" id="ARBA00022670"/>
    </source>
</evidence>
<dbReference type="GO" id="GO:0004046">
    <property type="term" value="F:aminoacylase activity"/>
    <property type="evidence" value="ECO:0007669"/>
    <property type="project" value="UniProtKB-EC"/>
</dbReference>
<name>A0A4X2KWH6_VOMUR</name>
<dbReference type="Gene3D" id="3.30.70.360">
    <property type="match status" value="1"/>
</dbReference>
<dbReference type="STRING" id="29139.ENSVURP00010016624"/>
<dbReference type="Pfam" id="PF07687">
    <property type="entry name" value="M20_dimer"/>
    <property type="match status" value="1"/>
</dbReference>
<dbReference type="GeneID" id="114049886"/>
<evidence type="ECO:0000256" key="29">
    <source>
        <dbReference type="ARBA" id="ARBA00069960"/>
    </source>
</evidence>
<dbReference type="CDD" id="cd05674">
    <property type="entry name" value="M20_yscS"/>
    <property type="match status" value="1"/>
</dbReference>
<reference evidence="36" key="1">
    <citation type="submission" date="2018-12" db="EMBL/GenBank/DDBJ databases">
        <authorList>
            <person name="Yazar S."/>
        </authorList>
    </citation>
    <scope>NUCLEOTIDE SEQUENCE [LARGE SCALE GENOMIC DNA]</scope>
</reference>
<dbReference type="SUPFAM" id="SSF55031">
    <property type="entry name" value="Bacterial exopeptidase dimerisation domain"/>
    <property type="match status" value="1"/>
</dbReference>
<dbReference type="GO" id="GO:0097009">
    <property type="term" value="P:energy homeostasis"/>
    <property type="evidence" value="ECO:0007669"/>
    <property type="project" value="Ensembl"/>
</dbReference>
<evidence type="ECO:0000256" key="28">
    <source>
        <dbReference type="ARBA" id="ARBA00049457"/>
    </source>
</evidence>
<dbReference type="InterPro" id="IPR047177">
    <property type="entry name" value="Pept_M20A"/>
</dbReference>
<proteinExistence type="inferred from homology"/>
<dbReference type="OMA" id="DWTHHPF"/>
<evidence type="ECO:0000256" key="13">
    <source>
        <dbReference type="ARBA" id="ARBA00047723"/>
    </source>
</evidence>
<evidence type="ECO:0000256" key="1">
    <source>
        <dbReference type="ARBA" id="ARBA00004872"/>
    </source>
</evidence>
<feature type="binding site" evidence="32">
    <location>
        <position position="484"/>
    </location>
    <ligand>
        <name>Zn(2+)</name>
        <dbReference type="ChEBI" id="CHEBI:29105"/>
        <label>1</label>
    </ligand>
</feature>
<feature type="domain" description="Peptidase M20 dimerisation" evidence="34">
    <location>
        <begin position="260"/>
        <end position="407"/>
    </location>
</feature>
<feature type="binding site" evidence="32">
    <location>
        <position position="211"/>
    </location>
    <ligand>
        <name>Zn(2+)</name>
        <dbReference type="ChEBI" id="CHEBI:29105"/>
        <label>1</label>
    </ligand>
</feature>
<evidence type="ECO:0000256" key="9">
    <source>
        <dbReference type="ARBA" id="ARBA00034807"/>
    </source>
</evidence>
<keyword evidence="33" id="KW-1133">Transmembrane helix</keyword>
<dbReference type="PANTHER" id="PTHR45962">
    <property type="entry name" value="N-FATTY-ACYL-AMINO ACID SYNTHASE/HYDROLASE PM20D1"/>
    <property type="match status" value="1"/>
</dbReference>
<evidence type="ECO:0000256" key="8">
    <source>
        <dbReference type="ARBA" id="ARBA00034698"/>
    </source>
</evidence>
<comment type="catalytic activity">
    <reaction evidence="17">
        <text>N-(9Z-octadecenoyl)-L-methionine + H2O = (9Z)-octadecenoate + L-methionine</text>
        <dbReference type="Rhea" id="RHEA:64144"/>
        <dbReference type="ChEBI" id="CHEBI:15377"/>
        <dbReference type="ChEBI" id="CHEBI:30823"/>
        <dbReference type="ChEBI" id="CHEBI:57844"/>
        <dbReference type="ChEBI" id="CHEBI:149732"/>
    </reaction>
    <physiologicalReaction direction="left-to-right" evidence="17">
        <dbReference type="Rhea" id="RHEA:64145"/>
    </physiologicalReaction>
</comment>
<keyword evidence="7 32" id="KW-0862">Zinc</keyword>
<protein>
    <recommendedName>
        <fullName evidence="29">N-fatty-acyl-amino acid synthase/hydrolase PM20D1</fullName>
        <ecNumber evidence="9">3.5.1.114</ecNumber>
        <ecNumber evidence="3">3.5.1.14</ecNumber>
    </recommendedName>
    <alternativeName>
        <fullName evidence="30">Peptidase M20 domain-containing protein 1</fullName>
    </alternativeName>
</protein>
<accession>A0A4X2KWH6</accession>
<evidence type="ECO:0000256" key="32">
    <source>
        <dbReference type="PIRSR" id="PIRSR037217-2"/>
    </source>
</evidence>
<keyword evidence="4" id="KW-0645">Protease</keyword>
<comment type="catalytic activity">
    <reaction evidence="11">
        <text>(9Z)-octadecenoate + glycine = N-(9Z-octadecenoyl)glycine + H2O</text>
        <dbReference type="Rhea" id="RHEA:51316"/>
        <dbReference type="ChEBI" id="CHEBI:15377"/>
        <dbReference type="ChEBI" id="CHEBI:30823"/>
        <dbReference type="ChEBI" id="CHEBI:57305"/>
        <dbReference type="ChEBI" id="CHEBI:133992"/>
    </reaction>
    <physiologicalReaction direction="right-to-left" evidence="11">
        <dbReference type="Rhea" id="RHEA:51318"/>
    </physiologicalReaction>
</comment>
<evidence type="ECO:0000256" key="30">
    <source>
        <dbReference type="ARBA" id="ARBA00079007"/>
    </source>
</evidence>
<comment type="catalytic activity">
    <reaction evidence="20">
        <text>an N-acyl-L-amino acid + H2O = an L-alpha-amino acid + a carboxylate</text>
        <dbReference type="Rhea" id="RHEA:15565"/>
        <dbReference type="ChEBI" id="CHEBI:15377"/>
        <dbReference type="ChEBI" id="CHEBI:29067"/>
        <dbReference type="ChEBI" id="CHEBI:59869"/>
        <dbReference type="ChEBI" id="CHEBI:59874"/>
        <dbReference type="EC" id="3.5.1.14"/>
    </reaction>
    <physiologicalReaction direction="left-to-right" evidence="20">
        <dbReference type="Rhea" id="RHEA:15566"/>
    </physiologicalReaction>
    <physiologicalReaction direction="right-to-left" evidence="20">
        <dbReference type="Rhea" id="RHEA:15567"/>
    </physiologicalReaction>
</comment>
<comment type="catalytic activity">
    <reaction evidence="25">
        <text>an N-acyl-aromatic L-alpha-amino acid + H2O = an aromatic L-alpha-amino acid + a carboxylate</text>
        <dbReference type="Rhea" id="RHEA:54184"/>
        <dbReference type="ChEBI" id="CHEBI:15377"/>
        <dbReference type="ChEBI" id="CHEBI:29067"/>
        <dbReference type="ChEBI" id="CHEBI:84824"/>
        <dbReference type="ChEBI" id="CHEBI:138093"/>
        <dbReference type="EC" id="3.5.1.114"/>
    </reaction>
    <physiologicalReaction direction="left-to-right" evidence="25">
        <dbReference type="Rhea" id="RHEA:54185"/>
    </physiologicalReaction>
    <physiologicalReaction direction="right-to-left" evidence="25">
        <dbReference type="Rhea" id="RHEA:54186"/>
    </physiologicalReaction>
</comment>
<feature type="transmembrane region" description="Helical" evidence="33">
    <location>
        <begin position="12"/>
        <end position="36"/>
    </location>
</feature>
<evidence type="ECO:0000256" key="24">
    <source>
        <dbReference type="ARBA" id="ARBA00048827"/>
    </source>
</evidence>
<organism evidence="35 36">
    <name type="scientific">Vombatus ursinus</name>
    <name type="common">Common wombat</name>
    <dbReference type="NCBI Taxonomy" id="29139"/>
    <lineage>
        <taxon>Eukaryota</taxon>
        <taxon>Metazoa</taxon>
        <taxon>Chordata</taxon>
        <taxon>Craniata</taxon>
        <taxon>Vertebrata</taxon>
        <taxon>Euteleostomi</taxon>
        <taxon>Mammalia</taxon>
        <taxon>Metatheria</taxon>
        <taxon>Diprotodontia</taxon>
        <taxon>Vombatidae</taxon>
        <taxon>Vombatus</taxon>
    </lineage>
</organism>
<evidence type="ECO:0000256" key="6">
    <source>
        <dbReference type="ARBA" id="ARBA00022801"/>
    </source>
</evidence>
<evidence type="ECO:0000256" key="33">
    <source>
        <dbReference type="SAM" id="Phobius"/>
    </source>
</evidence>
<keyword evidence="6" id="KW-0378">Hydrolase</keyword>
<keyword evidence="33" id="KW-0812">Transmembrane</keyword>
<dbReference type="Gene3D" id="3.40.630.10">
    <property type="entry name" value="Zn peptidases"/>
    <property type="match status" value="1"/>
</dbReference>
<evidence type="ECO:0000256" key="19">
    <source>
        <dbReference type="ARBA" id="ARBA00048402"/>
    </source>
</evidence>
<dbReference type="GO" id="GO:0043605">
    <property type="term" value="P:amide catabolic process"/>
    <property type="evidence" value="ECO:0007669"/>
    <property type="project" value="Ensembl"/>
</dbReference>
<dbReference type="GO" id="GO:0046872">
    <property type="term" value="F:metal ion binding"/>
    <property type="evidence" value="ECO:0007669"/>
    <property type="project" value="UniProtKB-KW"/>
</dbReference>
<comment type="catalytic activity">
    <reaction evidence="19">
        <text>N-(5Z,8Z,11Z,14Z)-eicosatetraenoyl-glycine + H2O = (5Z,8Z,11Z,14Z)-eicosatetraenoate + glycine</text>
        <dbReference type="Rhea" id="RHEA:64108"/>
        <dbReference type="ChEBI" id="CHEBI:15377"/>
        <dbReference type="ChEBI" id="CHEBI:32395"/>
        <dbReference type="ChEBI" id="CHEBI:57305"/>
        <dbReference type="ChEBI" id="CHEBI:59002"/>
    </reaction>
    <physiologicalReaction direction="left-to-right" evidence="19">
        <dbReference type="Rhea" id="RHEA:64109"/>
    </physiologicalReaction>
    <physiologicalReaction direction="right-to-left" evidence="19">
        <dbReference type="Rhea" id="RHEA:64110"/>
    </physiologicalReaction>
</comment>
<dbReference type="GO" id="GO:0006629">
    <property type="term" value="P:lipid metabolic process"/>
    <property type="evidence" value="ECO:0007669"/>
    <property type="project" value="Ensembl"/>
</dbReference>
<keyword evidence="5 32" id="KW-0479">Metal-binding</keyword>
<comment type="catalytic activity">
    <reaction evidence="24">
        <text>N-(9Z-octadecenoyl)-L-leucine + H2O = L-leucine + (9Z)-octadecenoate</text>
        <dbReference type="Rhea" id="RHEA:51360"/>
        <dbReference type="ChEBI" id="CHEBI:15377"/>
        <dbReference type="ChEBI" id="CHEBI:30823"/>
        <dbReference type="ChEBI" id="CHEBI:57427"/>
        <dbReference type="ChEBI" id="CHEBI:134035"/>
    </reaction>
    <physiologicalReaction direction="left-to-right" evidence="24">
        <dbReference type="Rhea" id="RHEA:51361"/>
    </physiologicalReaction>
    <physiologicalReaction direction="right-to-left" evidence="24">
        <dbReference type="Rhea" id="RHEA:51362"/>
    </physiologicalReaction>
</comment>
<comment type="similarity">
    <text evidence="2">Belongs to the peptidase M20A family.</text>
</comment>
<evidence type="ECO:0000256" key="10">
    <source>
        <dbReference type="ARBA" id="ARBA00046147"/>
    </source>
</evidence>
<evidence type="ECO:0000256" key="26">
    <source>
        <dbReference type="ARBA" id="ARBA00048879"/>
    </source>
</evidence>
<evidence type="ECO:0000256" key="16">
    <source>
        <dbReference type="ARBA" id="ARBA00047879"/>
    </source>
</evidence>
<comment type="pathway">
    <text evidence="1">Lipid metabolism; fatty acid metabolism.</text>
</comment>
<dbReference type="GO" id="GO:0004181">
    <property type="term" value="F:metallocarboxypeptidase activity"/>
    <property type="evidence" value="ECO:0007669"/>
    <property type="project" value="InterPro"/>
</dbReference>
<dbReference type="EC" id="3.5.1.114" evidence="9"/>
<evidence type="ECO:0000256" key="20">
    <source>
        <dbReference type="ARBA" id="ARBA00048579"/>
    </source>
</evidence>
<keyword evidence="33" id="KW-0472">Membrane</keyword>
<dbReference type="InterPro" id="IPR017141">
    <property type="entry name" value="Pept_M20_carboxypep"/>
</dbReference>
<evidence type="ECO:0000256" key="7">
    <source>
        <dbReference type="ARBA" id="ARBA00022833"/>
    </source>
</evidence>
<dbReference type="SUPFAM" id="SSF53187">
    <property type="entry name" value="Zn-dependent exopeptidases"/>
    <property type="match status" value="1"/>
</dbReference>
<evidence type="ECO:0000256" key="31">
    <source>
        <dbReference type="PIRSR" id="PIRSR037217-1"/>
    </source>
</evidence>
<dbReference type="PANTHER" id="PTHR45962:SF1">
    <property type="entry name" value="N-FATTY-ACYL-AMINO ACID SYNTHASE_HYDROLASE PM20D1"/>
    <property type="match status" value="1"/>
</dbReference>
<dbReference type="InterPro" id="IPR036264">
    <property type="entry name" value="Bact_exopeptidase_dim_dom"/>
</dbReference>
<evidence type="ECO:0000256" key="12">
    <source>
        <dbReference type="ARBA" id="ARBA00047567"/>
    </source>
</evidence>
<evidence type="ECO:0000256" key="11">
    <source>
        <dbReference type="ARBA" id="ARBA00047450"/>
    </source>
</evidence>
<comment type="catalytic activity">
    <reaction evidence="15">
        <text>(5Z,8Z,11Z,14Z)-eicosatetraenoate + L-phenylalanine = N-(5Z,8Z,11Z,14Z-eicosatetraenoyl)-L-phenylalanine + H2O</text>
        <dbReference type="Rhea" id="RHEA:51312"/>
        <dbReference type="ChEBI" id="CHEBI:15377"/>
        <dbReference type="ChEBI" id="CHEBI:32395"/>
        <dbReference type="ChEBI" id="CHEBI:58095"/>
        <dbReference type="ChEBI" id="CHEBI:134022"/>
    </reaction>
    <physiologicalReaction direction="left-to-right" evidence="15">
        <dbReference type="Rhea" id="RHEA:51313"/>
    </physiologicalReaction>
    <physiologicalReaction direction="right-to-left" evidence="15">
        <dbReference type="Rhea" id="RHEA:51314"/>
    </physiologicalReaction>
</comment>
<dbReference type="FunFam" id="1.10.150.900:FF:000003">
    <property type="entry name" value="N-fatty-acyl-amino acid synthase/hydrolase PM20D1"/>
    <property type="match status" value="1"/>
</dbReference>
<evidence type="ECO:0000256" key="15">
    <source>
        <dbReference type="ARBA" id="ARBA00047874"/>
    </source>
</evidence>